<dbReference type="STRING" id="416591.Tlet_0036"/>
<name>A8F375_PSELT</name>
<feature type="domain" description="HTH arsR-type" evidence="1">
    <location>
        <begin position="8"/>
        <end position="48"/>
    </location>
</feature>
<dbReference type="GO" id="GO:0003700">
    <property type="term" value="F:DNA-binding transcription factor activity"/>
    <property type="evidence" value="ECO:0007669"/>
    <property type="project" value="InterPro"/>
</dbReference>
<dbReference type="Pfam" id="PF00480">
    <property type="entry name" value="ROK"/>
    <property type="match status" value="1"/>
</dbReference>
<dbReference type="Proteomes" id="UP000002016">
    <property type="component" value="Chromosome"/>
</dbReference>
<dbReference type="InterPro" id="IPR011991">
    <property type="entry name" value="ArsR-like_HTH"/>
</dbReference>
<dbReference type="AlphaFoldDB" id="A8F375"/>
<dbReference type="InterPro" id="IPR043129">
    <property type="entry name" value="ATPase_NBD"/>
</dbReference>
<dbReference type="PANTHER" id="PTHR18964:SF110">
    <property type="entry name" value="TRANSCRIPTIONAL REGULATOR, XYLR-RELATED"/>
    <property type="match status" value="1"/>
</dbReference>
<dbReference type="SUPFAM" id="SSF53067">
    <property type="entry name" value="Actin-like ATPase domain"/>
    <property type="match status" value="1"/>
</dbReference>
<reference evidence="2 3" key="1">
    <citation type="submission" date="2007-08" db="EMBL/GenBank/DDBJ databases">
        <title>Complete sequence of Thermotoga lettingae TMO.</title>
        <authorList>
            <consortium name="US DOE Joint Genome Institute"/>
            <person name="Copeland A."/>
            <person name="Lucas S."/>
            <person name="Lapidus A."/>
            <person name="Barry K."/>
            <person name="Glavina del Rio T."/>
            <person name="Dalin E."/>
            <person name="Tice H."/>
            <person name="Pitluck S."/>
            <person name="Foster B."/>
            <person name="Bruce D."/>
            <person name="Schmutz J."/>
            <person name="Larimer F."/>
            <person name="Land M."/>
            <person name="Hauser L."/>
            <person name="Kyrpides N."/>
            <person name="Mikhailova N."/>
            <person name="Nelson K."/>
            <person name="Gogarten J.P."/>
            <person name="Noll K."/>
            <person name="Richardson P."/>
        </authorList>
    </citation>
    <scope>NUCLEOTIDE SEQUENCE [LARGE SCALE GENOMIC DNA]</scope>
    <source>
        <strain evidence="3">ATCC BAA-301 / DSM 14385 / NBRC 107922 / TMO</strain>
    </source>
</reference>
<gene>
    <name evidence="2" type="ordered locus">Tlet_0036</name>
</gene>
<dbReference type="Gene3D" id="3.30.420.40">
    <property type="match status" value="2"/>
</dbReference>
<dbReference type="KEGG" id="tle:Tlet_0036"/>
<evidence type="ECO:0000259" key="1">
    <source>
        <dbReference type="Pfam" id="PF01022"/>
    </source>
</evidence>
<proteinExistence type="predicted"/>
<evidence type="ECO:0000313" key="3">
    <source>
        <dbReference type="Proteomes" id="UP000002016"/>
    </source>
</evidence>
<dbReference type="Pfam" id="PF01022">
    <property type="entry name" value="HTH_5"/>
    <property type="match status" value="1"/>
</dbReference>
<dbReference type="InterPro" id="IPR036390">
    <property type="entry name" value="WH_DNA-bd_sf"/>
</dbReference>
<dbReference type="PANTHER" id="PTHR18964">
    <property type="entry name" value="ROK (REPRESSOR, ORF, KINASE) FAMILY"/>
    <property type="match status" value="1"/>
</dbReference>
<dbReference type="RefSeq" id="WP_012002090.1">
    <property type="nucleotide sequence ID" value="NC_009828.1"/>
</dbReference>
<dbReference type="EMBL" id="CP000812">
    <property type="protein sequence ID" value="ABV32609.1"/>
    <property type="molecule type" value="Genomic_DNA"/>
</dbReference>
<evidence type="ECO:0000313" key="2">
    <source>
        <dbReference type="EMBL" id="ABV32609.1"/>
    </source>
</evidence>
<accession>A8F375</accession>
<dbReference type="SUPFAM" id="SSF46785">
    <property type="entry name" value="Winged helix' DNA-binding domain"/>
    <property type="match status" value="1"/>
</dbReference>
<dbReference type="OrthoDB" id="49514at2"/>
<keyword evidence="3" id="KW-1185">Reference proteome</keyword>
<dbReference type="CDD" id="cd00090">
    <property type="entry name" value="HTH_ARSR"/>
    <property type="match status" value="1"/>
</dbReference>
<dbReference type="InterPro" id="IPR001845">
    <property type="entry name" value="HTH_ArsR_DNA-bd_dom"/>
</dbReference>
<dbReference type="eggNOG" id="COG1940">
    <property type="taxonomic scope" value="Bacteria"/>
</dbReference>
<organism evidence="2 3">
    <name type="scientific">Pseudothermotoga lettingae (strain ATCC BAA-301 / DSM 14385 / NBRC 107922 / TMO)</name>
    <name type="common">Thermotoga lettingae</name>
    <dbReference type="NCBI Taxonomy" id="416591"/>
    <lineage>
        <taxon>Bacteria</taxon>
        <taxon>Thermotogati</taxon>
        <taxon>Thermotogota</taxon>
        <taxon>Thermotogae</taxon>
        <taxon>Thermotogales</taxon>
        <taxon>Thermotogaceae</taxon>
        <taxon>Pseudothermotoga</taxon>
    </lineage>
</organism>
<dbReference type="InterPro" id="IPR036388">
    <property type="entry name" value="WH-like_DNA-bd_sf"/>
</dbReference>
<dbReference type="InterPro" id="IPR000600">
    <property type="entry name" value="ROK"/>
</dbReference>
<reference evidence="2 3" key="2">
    <citation type="journal article" date="2009" name="Proc. Natl. Acad. Sci. U.S.A.">
        <title>On the chimeric nature, thermophilic origin, and phylogenetic placement of the Thermotogales.</title>
        <authorList>
            <person name="Zhaxybayeva O."/>
            <person name="Swithers K.S."/>
            <person name="Lapierre P."/>
            <person name="Fournier G.P."/>
            <person name="Bickhart D.M."/>
            <person name="DeBoy R.T."/>
            <person name="Nelson K.E."/>
            <person name="Nesbo C.L."/>
            <person name="Doolittle W.F."/>
            <person name="Gogarten J.P."/>
            <person name="Noll K.M."/>
        </authorList>
    </citation>
    <scope>NUCLEOTIDE SEQUENCE [LARGE SCALE GENOMIC DNA]</scope>
    <source>
        <strain evidence="3">ATCC BAA-301 / DSM 14385 / NBRC 107922 / TMO</strain>
    </source>
</reference>
<dbReference type="Gene3D" id="1.10.10.10">
    <property type="entry name" value="Winged helix-like DNA-binding domain superfamily/Winged helix DNA-binding domain"/>
    <property type="match status" value="1"/>
</dbReference>
<dbReference type="HOGENOM" id="CLU_036604_13_3_0"/>
<sequence>MLNHLHHQILSCLKKNGPMTAQGISEELSVNESTISRNLRYLLECGIVFVKDHLPAKSAGGRKPRLLCLNPEWLKLLGISVEQGEICWTISDFLGRALFFKRLITNIDRENFEQVVSKVLFENSFDVVTIAMPGLIKSSENFIVFSEALGIENYSLNGIYHGPFLLFNDANAAAACYLNFANNLVYLLLSIPYELSKPVGLGAGMVINGTIYEGSNGSAGELGEGVPVIRKTPFTVEDLEKNRNLLTEHENDLEAFIKHICDKVATAVNLIDPELFVLGGDFHLLGERVLSKVIDKIESQVTVKRVKKINWQLDMSGSKTVALGSVLAFLERFFYDYEFAKYVFESKGCVQNGKI</sequence>
<protein>
    <submittedName>
        <fullName evidence="2">Regulatory protein ArsR</fullName>
    </submittedName>
</protein>